<keyword evidence="2" id="KW-0472">Membrane</keyword>
<name>A0AAD7SMP8_9TELE</name>
<evidence type="ECO:0000313" key="3">
    <source>
        <dbReference type="EMBL" id="KAJ8405280.1"/>
    </source>
</evidence>
<proteinExistence type="predicted"/>
<feature type="compositionally biased region" description="Acidic residues" evidence="1">
    <location>
        <begin position="90"/>
        <end position="99"/>
    </location>
</feature>
<evidence type="ECO:0000313" key="4">
    <source>
        <dbReference type="Proteomes" id="UP001221898"/>
    </source>
</evidence>
<comment type="caution">
    <text evidence="3">The sequence shown here is derived from an EMBL/GenBank/DDBJ whole genome shotgun (WGS) entry which is preliminary data.</text>
</comment>
<reference evidence="3" key="1">
    <citation type="journal article" date="2023" name="Science">
        <title>Genome structures resolve the early diversification of teleost fishes.</title>
        <authorList>
            <person name="Parey E."/>
            <person name="Louis A."/>
            <person name="Montfort J."/>
            <person name="Bouchez O."/>
            <person name="Roques C."/>
            <person name="Iampietro C."/>
            <person name="Lluch J."/>
            <person name="Castinel A."/>
            <person name="Donnadieu C."/>
            <person name="Desvignes T."/>
            <person name="Floi Bucao C."/>
            <person name="Jouanno E."/>
            <person name="Wen M."/>
            <person name="Mejri S."/>
            <person name="Dirks R."/>
            <person name="Jansen H."/>
            <person name="Henkel C."/>
            <person name="Chen W.J."/>
            <person name="Zahm M."/>
            <person name="Cabau C."/>
            <person name="Klopp C."/>
            <person name="Thompson A.W."/>
            <person name="Robinson-Rechavi M."/>
            <person name="Braasch I."/>
            <person name="Lecointre G."/>
            <person name="Bobe J."/>
            <person name="Postlethwait J.H."/>
            <person name="Berthelot C."/>
            <person name="Roest Crollius H."/>
            <person name="Guiguen Y."/>
        </authorList>
    </citation>
    <scope>NUCLEOTIDE SEQUENCE</scope>
    <source>
        <strain evidence="3">NC1722</strain>
    </source>
</reference>
<keyword evidence="4" id="KW-1185">Reference proteome</keyword>
<accession>A0AAD7SMP8</accession>
<sequence length="99" mass="10748">MFSRSVQCEREAAPLLRPAALRSWPFDGVRGQIKVKDGGNSALTKSYTFICLVGLGIVNIVPAPSSVHLQKRSAVKRRQKPKSSLIPETCDSEGEPGAR</sequence>
<dbReference type="EMBL" id="JAINUG010000049">
    <property type="protein sequence ID" value="KAJ8405280.1"/>
    <property type="molecule type" value="Genomic_DNA"/>
</dbReference>
<dbReference type="Proteomes" id="UP001221898">
    <property type="component" value="Unassembled WGS sequence"/>
</dbReference>
<protein>
    <submittedName>
        <fullName evidence="3">Uncharacterized protein</fullName>
    </submittedName>
</protein>
<keyword evidence="2" id="KW-0812">Transmembrane</keyword>
<dbReference type="AlphaFoldDB" id="A0AAD7SMP8"/>
<evidence type="ECO:0000256" key="2">
    <source>
        <dbReference type="SAM" id="Phobius"/>
    </source>
</evidence>
<evidence type="ECO:0000256" key="1">
    <source>
        <dbReference type="SAM" id="MobiDB-lite"/>
    </source>
</evidence>
<feature type="compositionally biased region" description="Basic residues" evidence="1">
    <location>
        <begin position="69"/>
        <end position="81"/>
    </location>
</feature>
<gene>
    <name evidence="3" type="ORF">AAFF_G00322710</name>
</gene>
<organism evidence="3 4">
    <name type="scientific">Aldrovandia affinis</name>
    <dbReference type="NCBI Taxonomy" id="143900"/>
    <lineage>
        <taxon>Eukaryota</taxon>
        <taxon>Metazoa</taxon>
        <taxon>Chordata</taxon>
        <taxon>Craniata</taxon>
        <taxon>Vertebrata</taxon>
        <taxon>Euteleostomi</taxon>
        <taxon>Actinopterygii</taxon>
        <taxon>Neopterygii</taxon>
        <taxon>Teleostei</taxon>
        <taxon>Notacanthiformes</taxon>
        <taxon>Halosauridae</taxon>
        <taxon>Aldrovandia</taxon>
    </lineage>
</organism>
<feature type="region of interest" description="Disordered" evidence="1">
    <location>
        <begin position="69"/>
        <end position="99"/>
    </location>
</feature>
<feature type="transmembrane region" description="Helical" evidence="2">
    <location>
        <begin position="47"/>
        <end position="69"/>
    </location>
</feature>
<keyword evidence="2" id="KW-1133">Transmembrane helix</keyword>